<dbReference type="GO" id="GO:0019013">
    <property type="term" value="C:viral nucleocapsid"/>
    <property type="evidence" value="ECO:0007669"/>
    <property type="project" value="UniProtKB-KW"/>
</dbReference>
<reference evidence="3" key="1">
    <citation type="submission" date="2018-10" db="EMBL/GenBank/DDBJ databases">
        <title>Extensive Diversity of RNA Viruses in Australian Ticks.</title>
        <authorList>
            <person name="Harvey E."/>
            <person name="Rose K."/>
            <person name="Eden J.-S."/>
            <person name="Lo N."/>
            <person name="Abeyasuriya T."/>
            <person name="Shi M."/>
            <person name="Doggett S.L."/>
            <person name="Holmes E.C."/>
        </authorList>
    </citation>
    <scope>NUCLEOTIDE SEQUENCE</scope>
</reference>
<evidence type="ECO:0000256" key="1">
    <source>
        <dbReference type="SAM" id="MobiDB-lite"/>
    </source>
</evidence>
<keyword evidence="2" id="KW-1133">Transmembrane helix</keyword>
<name>A0A3G3BTR0_9VIRU</name>
<proteinExistence type="predicted"/>
<feature type="transmembrane region" description="Helical" evidence="2">
    <location>
        <begin position="7"/>
        <end position="24"/>
    </location>
</feature>
<keyword evidence="2" id="KW-0472">Membrane</keyword>
<keyword evidence="3" id="KW-0946">Virion</keyword>
<sequence>MLIYICMLHILFLSIFMLTVTVLITSCIKNTVGWGAIFLETNIAHHESGRPGHVRRLTELWNAFFDSGLRRPPAFSTMAEPNGAHPPAGQPRPRAPAPGPAGGHAGAAGPAHAAPPAQPGAPAQGRMTAAQRYSAIRHPNFSLGQFGMAFKGLRYTEYLWGLNSTLLPPIDQRDRSPHLMTYVMILSKGEAVLMGSENPQQTCRCIAVANTAAIGIGEQLSATDATARNHLELWTFLRSDVGTGSEEIVRVSEPDLANPGFNPAITWWPTGRQGFQQLSQEPQFQGDEPARVLEWLAARATPYATQGGALIFTLAFISLAKRGTVEAAKLDRILRDARGDSGAALLLTPEDVRICYTGVLSRLPEECIGECLEHWVSLVDQSCLRLQLTLQQAKNSGLVILQCIRKALMLFPTFEWNKIAGWFPSDAANVAQAFQIVGDDKYYGFRRDLGPVRSTQYKSMAFVAKQLLLKWGGPEYGTLGNYRGWPATVPHASEIEAMVNAFNPESPMADNANQLIDEIKATITGATGLDP</sequence>
<feature type="region of interest" description="Disordered" evidence="1">
    <location>
        <begin position="75"/>
        <end position="129"/>
    </location>
</feature>
<protein>
    <submittedName>
        <fullName evidence="3">Putative nucleoprotein</fullName>
    </submittedName>
</protein>
<evidence type="ECO:0000313" key="3">
    <source>
        <dbReference type="EMBL" id="AYP67534.1"/>
    </source>
</evidence>
<evidence type="ECO:0000256" key="2">
    <source>
        <dbReference type="SAM" id="Phobius"/>
    </source>
</evidence>
<feature type="compositionally biased region" description="Low complexity" evidence="1">
    <location>
        <begin position="107"/>
        <end position="126"/>
    </location>
</feature>
<accession>A0A3G3BTR0</accession>
<keyword evidence="2" id="KW-0812">Transmembrane</keyword>
<organism evidence="3">
    <name type="scientific">Canne point virus</name>
    <dbReference type="NCBI Taxonomy" id="2485866"/>
    <lineage>
        <taxon>Viruses</taxon>
        <taxon>Riboviria</taxon>
    </lineage>
</organism>
<dbReference type="EMBL" id="MK026566">
    <property type="protein sequence ID" value="AYP67534.1"/>
    <property type="molecule type" value="Genomic_RNA"/>
</dbReference>
<feature type="compositionally biased region" description="Pro residues" evidence="1">
    <location>
        <begin position="88"/>
        <end position="99"/>
    </location>
</feature>
<keyword evidence="3" id="KW-0543">Viral nucleoprotein</keyword>